<dbReference type="EC" id="2.4.99.28" evidence="8"/>
<comment type="pathway">
    <text evidence="2">Cell wall biogenesis; peptidoglycan biosynthesis.</text>
</comment>
<evidence type="ECO:0000256" key="9">
    <source>
        <dbReference type="ARBA" id="ARBA00049902"/>
    </source>
</evidence>
<dbReference type="Pfam" id="PF00912">
    <property type="entry name" value="Transgly"/>
    <property type="match status" value="1"/>
</dbReference>
<keyword evidence="5" id="KW-0328">Glycosyltransferase</keyword>
<dbReference type="RefSeq" id="WP_390280188.1">
    <property type="nucleotide sequence ID" value="NZ_JBHRYH010000038.1"/>
</dbReference>
<dbReference type="InterPro" id="IPR023346">
    <property type="entry name" value="Lysozyme-like_dom_sf"/>
</dbReference>
<evidence type="ECO:0000256" key="10">
    <source>
        <dbReference type="SAM" id="MobiDB-lite"/>
    </source>
</evidence>
<feature type="compositionally biased region" description="Low complexity" evidence="10">
    <location>
        <begin position="1078"/>
        <end position="1091"/>
    </location>
</feature>
<dbReference type="PANTHER" id="PTHR32282">
    <property type="entry name" value="BINDING PROTEIN TRANSPEPTIDASE, PUTATIVE-RELATED"/>
    <property type="match status" value="1"/>
</dbReference>
<dbReference type="InterPro" id="IPR001264">
    <property type="entry name" value="Glyco_trans_51"/>
</dbReference>
<comment type="caution">
    <text evidence="12">The sequence shown here is derived from an EMBL/GenBank/DDBJ whole genome shotgun (WGS) entry which is preliminary data.</text>
</comment>
<dbReference type="Proteomes" id="UP001595636">
    <property type="component" value="Unassembled WGS sequence"/>
</dbReference>
<dbReference type="PANTHER" id="PTHR32282:SF24">
    <property type="entry name" value="GLYCOSYL TRANSFERASE FAMILY 51 DOMAIN-CONTAINING PROTEIN"/>
    <property type="match status" value="1"/>
</dbReference>
<dbReference type="SUPFAM" id="SSF56601">
    <property type="entry name" value="beta-lactamase/transpeptidase-like"/>
    <property type="match status" value="2"/>
</dbReference>
<dbReference type="SUPFAM" id="SSF53955">
    <property type="entry name" value="Lysozyme-like"/>
    <property type="match status" value="1"/>
</dbReference>
<evidence type="ECO:0000256" key="3">
    <source>
        <dbReference type="ARBA" id="ARBA00022645"/>
    </source>
</evidence>
<evidence type="ECO:0000313" key="12">
    <source>
        <dbReference type="EMBL" id="MFC3626990.1"/>
    </source>
</evidence>
<evidence type="ECO:0000256" key="2">
    <source>
        <dbReference type="ARBA" id="ARBA00004752"/>
    </source>
</evidence>
<evidence type="ECO:0000259" key="11">
    <source>
        <dbReference type="Pfam" id="PF00912"/>
    </source>
</evidence>
<organism evidence="12 13">
    <name type="scientific">Vogesella amnigena</name>
    <dbReference type="NCBI Taxonomy" id="1507449"/>
    <lineage>
        <taxon>Bacteria</taxon>
        <taxon>Pseudomonadati</taxon>
        <taxon>Pseudomonadota</taxon>
        <taxon>Betaproteobacteria</taxon>
        <taxon>Neisseriales</taxon>
        <taxon>Chromobacteriaceae</taxon>
        <taxon>Vogesella</taxon>
    </lineage>
</organism>
<keyword evidence="4" id="KW-0378">Hydrolase</keyword>
<dbReference type="EMBL" id="JBHRYH010000038">
    <property type="protein sequence ID" value="MFC3626990.1"/>
    <property type="molecule type" value="Genomic_DNA"/>
</dbReference>
<evidence type="ECO:0000256" key="1">
    <source>
        <dbReference type="ARBA" id="ARBA00004377"/>
    </source>
</evidence>
<dbReference type="Gene3D" id="1.10.3810.10">
    <property type="entry name" value="Biosynthetic peptidoglycan transglycosylase-like"/>
    <property type="match status" value="1"/>
</dbReference>
<keyword evidence="13" id="KW-1185">Reference proteome</keyword>
<evidence type="ECO:0000256" key="7">
    <source>
        <dbReference type="ARBA" id="ARBA00023268"/>
    </source>
</evidence>
<keyword evidence="6" id="KW-0808">Transferase</keyword>
<reference evidence="13" key="1">
    <citation type="journal article" date="2019" name="Int. J. Syst. Evol. Microbiol.">
        <title>The Global Catalogue of Microorganisms (GCM) 10K type strain sequencing project: providing services to taxonomists for standard genome sequencing and annotation.</title>
        <authorList>
            <consortium name="The Broad Institute Genomics Platform"/>
            <consortium name="The Broad Institute Genome Sequencing Center for Infectious Disease"/>
            <person name="Wu L."/>
            <person name="Ma J."/>
        </authorList>
    </citation>
    <scope>NUCLEOTIDE SEQUENCE [LARGE SCALE GENOMIC DNA]</scope>
    <source>
        <strain evidence="13">KCTC 42195</strain>
    </source>
</reference>
<dbReference type="InterPro" id="IPR036950">
    <property type="entry name" value="PBP_transglycosylase"/>
</dbReference>
<evidence type="ECO:0000256" key="6">
    <source>
        <dbReference type="ARBA" id="ARBA00022679"/>
    </source>
</evidence>
<comment type="subcellular location">
    <subcellularLocation>
        <location evidence="1">Cell inner membrane</location>
        <topology evidence="1">Single-pass membrane protein</topology>
    </subcellularLocation>
</comment>
<proteinExistence type="predicted"/>
<dbReference type="Gene3D" id="3.40.710.10">
    <property type="entry name" value="DD-peptidase/beta-lactamase superfamily"/>
    <property type="match status" value="1"/>
</dbReference>
<evidence type="ECO:0000256" key="8">
    <source>
        <dbReference type="ARBA" id="ARBA00044770"/>
    </source>
</evidence>
<feature type="compositionally biased region" description="Low complexity" evidence="10">
    <location>
        <begin position="1016"/>
        <end position="1056"/>
    </location>
</feature>
<comment type="catalytic activity">
    <reaction evidence="9">
        <text>[GlcNAc-(1-&gt;4)-Mur2Ac(oyl-L-Ala-gamma-D-Glu-L-Lys-D-Ala-D-Ala)](n)-di-trans,octa-cis-undecaprenyl diphosphate + beta-D-GlcNAc-(1-&gt;4)-Mur2Ac(oyl-L-Ala-gamma-D-Glu-L-Lys-D-Ala-D-Ala)-di-trans,octa-cis-undecaprenyl diphosphate = [GlcNAc-(1-&gt;4)-Mur2Ac(oyl-L-Ala-gamma-D-Glu-L-Lys-D-Ala-D-Ala)](n+1)-di-trans,octa-cis-undecaprenyl diphosphate + di-trans,octa-cis-undecaprenyl diphosphate + H(+)</text>
        <dbReference type="Rhea" id="RHEA:23708"/>
        <dbReference type="Rhea" id="RHEA-COMP:9602"/>
        <dbReference type="Rhea" id="RHEA-COMP:9603"/>
        <dbReference type="ChEBI" id="CHEBI:15378"/>
        <dbReference type="ChEBI" id="CHEBI:58405"/>
        <dbReference type="ChEBI" id="CHEBI:60033"/>
        <dbReference type="ChEBI" id="CHEBI:78435"/>
        <dbReference type="EC" id="2.4.99.28"/>
    </reaction>
</comment>
<dbReference type="InterPro" id="IPR012338">
    <property type="entry name" value="Beta-lactam/transpept-like"/>
</dbReference>
<evidence type="ECO:0000256" key="4">
    <source>
        <dbReference type="ARBA" id="ARBA00022670"/>
    </source>
</evidence>
<evidence type="ECO:0000256" key="5">
    <source>
        <dbReference type="ARBA" id="ARBA00022676"/>
    </source>
</evidence>
<feature type="domain" description="Glycosyl transferase family 51" evidence="11">
    <location>
        <begin position="136"/>
        <end position="311"/>
    </location>
</feature>
<keyword evidence="4" id="KW-0645">Protease</keyword>
<accession>A0ABV7TW51</accession>
<keyword evidence="3" id="KW-0121">Carboxypeptidase</keyword>
<sequence length="1091" mass="120263">MRIRTLLIIFLLLLLAAAAVVAVDEMRSSRWQARYFTDIAGQARYRLQPGPSKAIRFPQQGGPYDQRLGYAGMPGYLQRLAARHYQITAQASWSQGMLDLADNGVTSPLLPLGLFVPYREKDQGGLQIHDGFGQSLYQTQYPQRVYADYGKLPPLLISALLYIENKSLLDDATPSRNPAVEWERLSKALADKAVHLLSSGYRTPGASTLATQIEKYRHSPGGRTDSEKEKLRQMLSASVRAYLHGQDTMSSRRQLVLAYLNTVPLAARAGYGEVSGIGDGMWAWYGRSFDDMNRVLDAASLPSQAERATVFKEALSLMISQRAPSYYLNGDMKVLQDMTDSYLRLMARDNVITPQLRDAALQVSLRQQRAKVKLAALPPVQQKGANAVRVKLAGMLGVGRMYDLDRLDLTANSTLDSRLQQEVTALLGKLRDPAYAREARLLDQNLLQQGAPEGVTYSFTLIERTPDGNKVRVQADNFDQPFDINEGAKLDLGSTAKLRTLVSYLQIISEMHDRYGKLDGAALAKVKAYDKEPVLRRWALDYLRQQPGSPLPAMLEAALERQYSASPGESFFTGGGLHSFNNFDKNDDDRILTVREATRRSVNLVYVRMMRDVVNYHMYPQPAGGTPQDEARQRMAYLQRFADREGRTFLAGFYSKYRNKSSEQRLELLMARAHGSPRRLAAIYRSVNPQAGQDEFDTFIRQQYRGKQPDAASLQSLYQQFAPGSFSLTDQGYVAGVHPLELWLVGYLQQKPEAGWSELVAASSRQRQEVYQWLFNSRNSAGQASRIRQMREIDAFDRILKQWRQLGYPFDSMVPSYASALGASADRPAALAELMGILVNDGKRLPTIYLDKLHFAAGTPYETVLQQRASQGEQVLPPEVPQVVRKVLAEVVEQGTARRVNGAFDLADGRHIAIGGKTGTGDNRYKTFAKGGALLTERVVSRSGAFAFYIGDRYFGTLIAYVAGPQAADYKFTSALPVQVLKELSPVLKRRLRFDAAPAVATPSTLAAATPGKPVASPQASAPLAARPQASAPAASRPRAKASSSAAAASRPRSSQDGNRAASAPALDKPDSKPADKPAASQPQSATPASG</sequence>
<gene>
    <name evidence="12" type="ORF">ACFOKJ_12795</name>
</gene>
<dbReference type="InterPro" id="IPR050396">
    <property type="entry name" value="Glycosyltr_51/Transpeptidase"/>
</dbReference>
<name>A0ABV7TW51_9NEIS</name>
<protein>
    <recommendedName>
        <fullName evidence="8">peptidoglycan glycosyltransferase</fullName>
        <ecNumber evidence="8">2.4.99.28</ecNumber>
    </recommendedName>
</protein>
<keyword evidence="7" id="KW-0511">Multifunctional enzyme</keyword>
<evidence type="ECO:0000313" key="13">
    <source>
        <dbReference type="Proteomes" id="UP001595636"/>
    </source>
</evidence>
<feature type="region of interest" description="Disordered" evidence="10">
    <location>
        <begin position="1004"/>
        <end position="1091"/>
    </location>
</feature>